<dbReference type="Proteomes" id="UP000242146">
    <property type="component" value="Unassembled WGS sequence"/>
</dbReference>
<protein>
    <submittedName>
        <fullName evidence="3">Uncharacterized protein</fullName>
    </submittedName>
</protein>
<keyword evidence="4" id="KW-1185">Reference proteome</keyword>
<dbReference type="AlphaFoldDB" id="A0A1X2GIT1"/>
<keyword evidence="2" id="KW-1133">Transmembrane helix</keyword>
<gene>
    <name evidence="3" type="ORF">DM01DRAFT_1335216</name>
</gene>
<name>A0A1X2GIT1_9FUNG</name>
<proteinExistence type="predicted"/>
<sequence length="196" mass="21156">MALSNKSEASQNASLEEQLDDDQAALKRMVIILSLVGGLGLIAIVTTIVIFTRIKRRKHDKEPILQPDEPLDDDASDRYSCASSSRPPPLPPQLLANPSMTTNPTDSEDEDLAIAVYQPQPSAPDLVEPLSSTTDTHARLFLPLQATAPQPSAPPAKLLAETSTRFTQDDANVDGLPELPPPAYTPSPQQVYNHAT</sequence>
<feature type="compositionally biased region" description="Polar residues" evidence="1">
    <location>
        <begin position="186"/>
        <end position="196"/>
    </location>
</feature>
<keyword evidence="2" id="KW-0472">Membrane</keyword>
<feature type="transmembrane region" description="Helical" evidence="2">
    <location>
        <begin position="29"/>
        <end position="51"/>
    </location>
</feature>
<accession>A0A1X2GIT1</accession>
<feature type="region of interest" description="Disordered" evidence="1">
    <location>
        <begin position="59"/>
        <end position="107"/>
    </location>
</feature>
<evidence type="ECO:0000256" key="1">
    <source>
        <dbReference type="SAM" id="MobiDB-lite"/>
    </source>
</evidence>
<evidence type="ECO:0000256" key="2">
    <source>
        <dbReference type="SAM" id="Phobius"/>
    </source>
</evidence>
<evidence type="ECO:0000313" key="3">
    <source>
        <dbReference type="EMBL" id="ORX54919.1"/>
    </source>
</evidence>
<reference evidence="3 4" key="1">
    <citation type="submission" date="2016-07" db="EMBL/GenBank/DDBJ databases">
        <title>Pervasive Adenine N6-methylation of Active Genes in Fungi.</title>
        <authorList>
            <consortium name="DOE Joint Genome Institute"/>
            <person name="Mondo S.J."/>
            <person name="Dannebaum R.O."/>
            <person name="Kuo R.C."/>
            <person name="Labutti K."/>
            <person name="Haridas S."/>
            <person name="Kuo A."/>
            <person name="Salamov A."/>
            <person name="Ahrendt S.R."/>
            <person name="Lipzen A."/>
            <person name="Sullivan W."/>
            <person name="Andreopoulos W.B."/>
            <person name="Clum A."/>
            <person name="Lindquist E."/>
            <person name="Daum C."/>
            <person name="Ramamoorthy G.K."/>
            <person name="Gryganskyi A."/>
            <person name="Culley D."/>
            <person name="Magnuson J.K."/>
            <person name="James T.Y."/>
            <person name="O'Malley M.A."/>
            <person name="Stajich J.E."/>
            <person name="Spatafora J.W."/>
            <person name="Visel A."/>
            <person name="Grigoriev I.V."/>
        </authorList>
    </citation>
    <scope>NUCLEOTIDE SEQUENCE [LARGE SCALE GENOMIC DNA]</scope>
    <source>
        <strain evidence="3 4">NRRL 3301</strain>
    </source>
</reference>
<dbReference type="CDD" id="cd12087">
    <property type="entry name" value="TM_EGFR-like"/>
    <property type="match status" value="1"/>
</dbReference>
<keyword evidence="2" id="KW-0812">Transmembrane</keyword>
<dbReference type="EMBL" id="MCGT01000012">
    <property type="protein sequence ID" value="ORX54919.1"/>
    <property type="molecule type" value="Genomic_DNA"/>
</dbReference>
<feature type="region of interest" description="Disordered" evidence="1">
    <location>
        <begin position="163"/>
        <end position="196"/>
    </location>
</feature>
<organism evidence="3 4">
    <name type="scientific">Hesseltinella vesiculosa</name>
    <dbReference type="NCBI Taxonomy" id="101127"/>
    <lineage>
        <taxon>Eukaryota</taxon>
        <taxon>Fungi</taxon>
        <taxon>Fungi incertae sedis</taxon>
        <taxon>Mucoromycota</taxon>
        <taxon>Mucoromycotina</taxon>
        <taxon>Mucoromycetes</taxon>
        <taxon>Mucorales</taxon>
        <taxon>Cunninghamellaceae</taxon>
        <taxon>Hesseltinella</taxon>
    </lineage>
</organism>
<comment type="caution">
    <text evidence="3">The sequence shown here is derived from an EMBL/GenBank/DDBJ whole genome shotgun (WGS) entry which is preliminary data.</text>
</comment>
<dbReference type="STRING" id="101127.A0A1X2GIT1"/>
<evidence type="ECO:0000313" key="4">
    <source>
        <dbReference type="Proteomes" id="UP000242146"/>
    </source>
</evidence>